<keyword evidence="3" id="KW-1185">Reference proteome</keyword>
<dbReference type="AlphaFoldDB" id="A0A643BRN0"/>
<evidence type="ECO:0000313" key="3">
    <source>
        <dbReference type="Proteomes" id="UP000437017"/>
    </source>
</evidence>
<protein>
    <recommendedName>
        <fullName evidence="4">Proline-rich AKT1 substrate 1</fullName>
    </recommendedName>
</protein>
<evidence type="ECO:0008006" key="4">
    <source>
        <dbReference type="Google" id="ProtNLM"/>
    </source>
</evidence>
<evidence type="ECO:0000313" key="2">
    <source>
        <dbReference type="EMBL" id="KAB0390637.1"/>
    </source>
</evidence>
<feature type="compositionally biased region" description="Acidic residues" evidence="1">
    <location>
        <begin position="106"/>
        <end position="116"/>
    </location>
</feature>
<dbReference type="PANTHER" id="PTHR21844:SF2">
    <property type="entry name" value="PROLINE-RICH AKT1 SUBSTRATE 1"/>
    <property type="match status" value="1"/>
</dbReference>
<comment type="caution">
    <text evidence="2">The sequence shown here is derived from an EMBL/GenBank/DDBJ whole genome shotgun (WGS) entry which is preliminary data.</text>
</comment>
<proteinExistence type="predicted"/>
<feature type="region of interest" description="Disordered" evidence="1">
    <location>
        <begin position="156"/>
        <end position="179"/>
    </location>
</feature>
<dbReference type="InterPro" id="IPR026682">
    <property type="entry name" value="AKT1S1"/>
</dbReference>
<sequence length="193" mass="20579">MGTLPSLLPHCDPAKPPWPPCWSRAAGIREAECADWRWANHAEVTQGAAMSFEGGDGAGPAMLATGTPTRIFTLAVDHVHRVGGLLGLFVMDEDTTLQDLPPFCESDPESTDDGSLSEETPAGPPAYSVPPASALPTQQYAKSLPVSVPVWAFKEKRTEARSSDEENGPPSSPDLDRIAASMRALVLREAEDT</sequence>
<dbReference type="GO" id="GO:0005737">
    <property type="term" value="C:cytoplasm"/>
    <property type="evidence" value="ECO:0007669"/>
    <property type="project" value="TreeGrafter"/>
</dbReference>
<dbReference type="EMBL" id="SGJD01005190">
    <property type="protein sequence ID" value="KAB0390637.1"/>
    <property type="molecule type" value="Genomic_DNA"/>
</dbReference>
<dbReference type="OrthoDB" id="9992964at2759"/>
<dbReference type="PANTHER" id="PTHR21844">
    <property type="entry name" value="AKT1 SUBSTRATE 1 PROTEIN"/>
    <property type="match status" value="1"/>
</dbReference>
<evidence type="ECO:0000256" key="1">
    <source>
        <dbReference type="SAM" id="MobiDB-lite"/>
    </source>
</evidence>
<name>A0A643BRN0_BALPH</name>
<dbReference type="Pfam" id="PF15798">
    <property type="entry name" value="PRAS"/>
    <property type="match status" value="1"/>
</dbReference>
<dbReference type="GO" id="GO:0032007">
    <property type="term" value="P:negative regulation of TOR signaling"/>
    <property type="evidence" value="ECO:0007669"/>
    <property type="project" value="InterPro"/>
</dbReference>
<feature type="region of interest" description="Disordered" evidence="1">
    <location>
        <begin position="99"/>
        <end position="133"/>
    </location>
</feature>
<reference evidence="2 3" key="1">
    <citation type="journal article" date="2019" name="PLoS ONE">
        <title>Genomic analyses reveal an absence of contemporary introgressive admixture between fin whales and blue whales, despite known hybrids.</title>
        <authorList>
            <person name="Westbury M.V."/>
            <person name="Petersen B."/>
            <person name="Lorenzen E.D."/>
        </authorList>
    </citation>
    <scope>NUCLEOTIDE SEQUENCE [LARGE SCALE GENOMIC DNA]</scope>
    <source>
        <strain evidence="2">FinWhale-01</strain>
    </source>
</reference>
<feature type="non-terminal residue" evidence="2">
    <location>
        <position position="193"/>
    </location>
</feature>
<gene>
    <name evidence="2" type="ORF">E2I00_004602</name>
</gene>
<accession>A0A643BRN0</accession>
<organism evidence="2 3">
    <name type="scientific">Balaenoptera physalus</name>
    <name type="common">Fin whale</name>
    <name type="synonym">Balaena physalus</name>
    <dbReference type="NCBI Taxonomy" id="9770"/>
    <lineage>
        <taxon>Eukaryota</taxon>
        <taxon>Metazoa</taxon>
        <taxon>Chordata</taxon>
        <taxon>Craniata</taxon>
        <taxon>Vertebrata</taxon>
        <taxon>Euteleostomi</taxon>
        <taxon>Mammalia</taxon>
        <taxon>Eutheria</taxon>
        <taxon>Laurasiatheria</taxon>
        <taxon>Artiodactyla</taxon>
        <taxon>Whippomorpha</taxon>
        <taxon>Cetacea</taxon>
        <taxon>Mysticeti</taxon>
        <taxon>Balaenopteridae</taxon>
        <taxon>Balaenoptera</taxon>
    </lineage>
</organism>
<dbReference type="Proteomes" id="UP000437017">
    <property type="component" value="Unassembled WGS sequence"/>
</dbReference>
<dbReference type="GO" id="GO:0048011">
    <property type="term" value="P:neurotrophin TRK receptor signaling pathway"/>
    <property type="evidence" value="ECO:0007669"/>
    <property type="project" value="InterPro"/>
</dbReference>